<dbReference type="EMBL" id="JAVLSJ010000001">
    <property type="protein sequence ID" value="MDR9847069.1"/>
    <property type="molecule type" value="Genomic_DNA"/>
</dbReference>
<dbReference type="Proteomes" id="UP001246576">
    <property type="component" value="Unassembled WGS sequence"/>
</dbReference>
<protein>
    <submittedName>
        <fullName evidence="1">Uncharacterized protein</fullName>
    </submittedName>
</protein>
<evidence type="ECO:0000313" key="1">
    <source>
        <dbReference type="EMBL" id="MDR9847069.1"/>
    </source>
</evidence>
<comment type="caution">
    <text evidence="1">The sequence shown here is derived from an EMBL/GenBank/DDBJ whole genome shotgun (WGS) entry which is preliminary data.</text>
</comment>
<name>A0ABU2EFZ4_9BURK</name>
<evidence type="ECO:0000313" key="2">
    <source>
        <dbReference type="Proteomes" id="UP001246576"/>
    </source>
</evidence>
<reference evidence="1" key="1">
    <citation type="submission" date="2023-09" db="EMBL/GenBank/DDBJ databases">
        <title>Description of first Herbaspirillum huttiense subsp. nephrolepsisexaltata and Herbaspirillum huttiense subsp. lycopersicon.</title>
        <authorList>
            <person name="Poudel M."/>
            <person name="Sharma A."/>
            <person name="Goss E."/>
            <person name="Tapia J.H."/>
            <person name="Harmon C.M."/>
            <person name="Jones J.B."/>
        </authorList>
    </citation>
    <scope>NUCLEOTIDE SEQUENCE</scope>
    <source>
        <strain evidence="1">SE1</strain>
    </source>
</reference>
<sequence length="92" mass="10303">MDLPIKRRCFAKTKAALNVYYDSLPARQQAWKSVTSNEQVHAANTADRKALEALQDAFHEDTKDINSLAHCRLVTAQDIAKMVDYQPELAAA</sequence>
<gene>
    <name evidence="1" type="ORF">RI048_02465</name>
</gene>
<dbReference type="RefSeq" id="WP_310839491.1">
    <property type="nucleotide sequence ID" value="NZ_JAVLSJ010000001.1"/>
</dbReference>
<keyword evidence="2" id="KW-1185">Reference proteome</keyword>
<proteinExistence type="predicted"/>
<accession>A0ABU2EFZ4</accession>
<organism evidence="1 2">
    <name type="scientific">Herbaspirillum huttiense subsp. lycopersici</name>
    <dbReference type="NCBI Taxonomy" id="3074428"/>
    <lineage>
        <taxon>Bacteria</taxon>
        <taxon>Pseudomonadati</taxon>
        <taxon>Pseudomonadota</taxon>
        <taxon>Betaproteobacteria</taxon>
        <taxon>Burkholderiales</taxon>
        <taxon>Oxalobacteraceae</taxon>
        <taxon>Herbaspirillum</taxon>
    </lineage>
</organism>